<sequence length="306" mass="35100">MTEQEFRNLLDKYVQGTATEEELKLLVEYEEFAVKDSKDKAFESDMHKEALNREIKKIVLKKIGSSKSKSPWLKIAASIAVVLTATIWAVYHNGEPNIYRNETAHFMPIDLPDGSRVMLNGNSKLQYHQKSDGVRSVVLEGEAFFDVARDEQAPFVIQTNDVRTKVLGTSFNIRSTDSIIDISVATGLVQVTSLEESVQLRPNQKVSYYTQTHKMQKDSIDHNLYTSWYKNSIKLDGVRMLDVARILESRYGLRVYFKEEMTKEQKMTIAIDQDESIEDVMDNINFISQLSLTKNQNNEITVQLKK</sequence>
<dbReference type="PANTHER" id="PTHR30273">
    <property type="entry name" value="PERIPLASMIC SIGNAL SENSOR AND SIGMA FACTOR ACTIVATOR FECR-RELATED"/>
    <property type="match status" value="1"/>
</dbReference>
<dbReference type="EMBL" id="CP049616">
    <property type="protein sequence ID" value="QII44107.1"/>
    <property type="molecule type" value="Genomic_DNA"/>
</dbReference>
<dbReference type="AlphaFoldDB" id="A0A6G7J0T3"/>
<feature type="domain" description="Protein FecR C-terminal" evidence="2">
    <location>
        <begin position="235"/>
        <end position="302"/>
    </location>
</feature>
<evidence type="ECO:0000259" key="1">
    <source>
        <dbReference type="Pfam" id="PF04773"/>
    </source>
</evidence>
<feature type="domain" description="FecR protein" evidence="1">
    <location>
        <begin position="107"/>
        <end position="189"/>
    </location>
</feature>
<dbReference type="InterPro" id="IPR012373">
    <property type="entry name" value="Ferrdict_sens_TM"/>
</dbReference>
<organism evidence="3 4">
    <name type="scientific">Flagellimonas oceani</name>
    <dbReference type="NCBI Taxonomy" id="2698672"/>
    <lineage>
        <taxon>Bacteria</taxon>
        <taxon>Pseudomonadati</taxon>
        <taxon>Bacteroidota</taxon>
        <taxon>Flavobacteriia</taxon>
        <taxon>Flavobacteriales</taxon>
        <taxon>Flavobacteriaceae</taxon>
        <taxon>Flagellimonas</taxon>
    </lineage>
</organism>
<dbReference type="InterPro" id="IPR032508">
    <property type="entry name" value="FecR_C"/>
</dbReference>
<dbReference type="GO" id="GO:0016989">
    <property type="term" value="F:sigma factor antagonist activity"/>
    <property type="evidence" value="ECO:0007669"/>
    <property type="project" value="TreeGrafter"/>
</dbReference>
<dbReference type="Gene3D" id="2.60.120.1440">
    <property type="match status" value="1"/>
</dbReference>
<keyword evidence="4" id="KW-1185">Reference proteome</keyword>
<name>A0A6G7J0T3_9FLAO</name>
<dbReference type="PIRSF" id="PIRSF018266">
    <property type="entry name" value="FecR"/>
    <property type="match status" value="1"/>
</dbReference>
<gene>
    <name evidence="3" type="ORF">GVT53_05280</name>
</gene>
<dbReference type="Pfam" id="PF16344">
    <property type="entry name" value="FecR_C"/>
    <property type="match status" value="1"/>
</dbReference>
<dbReference type="Pfam" id="PF04773">
    <property type="entry name" value="FecR"/>
    <property type="match status" value="1"/>
</dbReference>
<reference evidence="3 4" key="1">
    <citation type="submission" date="2020-02" db="EMBL/GenBank/DDBJ databases">
        <title>Complete genome of Muricauda sp. 501str8.</title>
        <authorList>
            <person name="Dong B."/>
            <person name="Zhu S."/>
            <person name="Yang J."/>
            <person name="Chen J."/>
        </authorList>
    </citation>
    <scope>NUCLEOTIDE SEQUENCE [LARGE SCALE GENOMIC DNA]</scope>
    <source>
        <strain evidence="3 4">501str8</strain>
    </source>
</reference>
<evidence type="ECO:0000313" key="4">
    <source>
        <dbReference type="Proteomes" id="UP000502928"/>
    </source>
</evidence>
<evidence type="ECO:0000259" key="2">
    <source>
        <dbReference type="Pfam" id="PF16344"/>
    </source>
</evidence>
<dbReference type="Proteomes" id="UP000502928">
    <property type="component" value="Chromosome"/>
</dbReference>
<evidence type="ECO:0000313" key="3">
    <source>
        <dbReference type="EMBL" id="QII44107.1"/>
    </source>
</evidence>
<dbReference type="Gene3D" id="3.55.50.30">
    <property type="match status" value="1"/>
</dbReference>
<dbReference type="InterPro" id="IPR006860">
    <property type="entry name" value="FecR"/>
</dbReference>
<dbReference type="PANTHER" id="PTHR30273:SF2">
    <property type="entry name" value="PROTEIN FECR"/>
    <property type="match status" value="1"/>
</dbReference>
<proteinExistence type="predicted"/>
<dbReference type="RefSeq" id="WP_166247768.1">
    <property type="nucleotide sequence ID" value="NZ_CP049616.1"/>
</dbReference>
<dbReference type="KEGG" id="mut:GVT53_05280"/>
<protein>
    <submittedName>
        <fullName evidence="3">FecR family protein</fullName>
    </submittedName>
</protein>
<accession>A0A6G7J0T3</accession>